<evidence type="ECO:0000313" key="2">
    <source>
        <dbReference type="Proteomes" id="UP000547614"/>
    </source>
</evidence>
<dbReference type="RefSeq" id="WP_183328275.1">
    <property type="nucleotide sequence ID" value="NZ_JACHXP010000034.1"/>
</dbReference>
<evidence type="ECO:0000313" key="1">
    <source>
        <dbReference type="EMBL" id="MBB3192547.1"/>
    </source>
</evidence>
<accession>A0A839VIQ4</accession>
<proteinExistence type="predicted"/>
<dbReference type="EMBL" id="JACHXP010000034">
    <property type="protein sequence ID" value="MBB3192547.1"/>
    <property type="molecule type" value="Genomic_DNA"/>
</dbReference>
<keyword evidence="2" id="KW-1185">Reference proteome</keyword>
<comment type="caution">
    <text evidence="1">The sequence shown here is derived from an EMBL/GenBank/DDBJ whole genome shotgun (WGS) entry which is preliminary data.</text>
</comment>
<reference evidence="1 2" key="1">
    <citation type="submission" date="2020-08" db="EMBL/GenBank/DDBJ databases">
        <title>Genomic Encyclopedia of Type Strains, Phase III (KMG-III): the genomes of soil and plant-associated and newly described type strains.</title>
        <authorList>
            <person name="Whitman W."/>
        </authorList>
    </citation>
    <scope>NUCLEOTIDE SEQUENCE [LARGE SCALE GENOMIC DNA]</scope>
    <source>
        <strain evidence="1 2">CECT 7282</strain>
    </source>
</reference>
<dbReference type="Proteomes" id="UP000547614">
    <property type="component" value="Unassembled WGS sequence"/>
</dbReference>
<protein>
    <submittedName>
        <fullName evidence="1">Uncharacterized protein</fullName>
    </submittedName>
</protein>
<sequence length="247" mass="27239">MTPITLIDTALQPDPLADQEMGAPPAPPRWDGTLPEAITDQEIHDCRMLLVLEDVTPLQLNGRPGGAVALSCTFQPAGRLRFVHARLTITLEQPEGIRIIDLSPRTSPKETVNVTIDHRGRLGFELMGANVGGEVGRQTEFQQYHCEVRGSGAGDRPARWDFAESPHLPNGLANDHSLFLTLANTGTVHGRITLSGEVERPGLAGMHDQLRRWLRLGATPEVPYWPLEFEIPHAPATEGLSRFFKWV</sequence>
<organism evidence="1 2">
    <name type="scientific">Halomonas cerina</name>
    <dbReference type="NCBI Taxonomy" id="447424"/>
    <lineage>
        <taxon>Bacteria</taxon>
        <taxon>Pseudomonadati</taxon>
        <taxon>Pseudomonadota</taxon>
        <taxon>Gammaproteobacteria</taxon>
        <taxon>Oceanospirillales</taxon>
        <taxon>Halomonadaceae</taxon>
        <taxon>Halomonas</taxon>
    </lineage>
</organism>
<dbReference type="AlphaFoldDB" id="A0A839VIQ4"/>
<gene>
    <name evidence="1" type="ORF">FHR94_003844</name>
</gene>
<name>A0A839VIQ4_9GAMM</name>